<dbReference type="PROSITE" id="PS50111">
    <property type="entry name" value="CHEMOTAXIS_TRANSDUC_2"/>
    <property type="match status" value="1"/>
</dbReference>
<dbReference type="EMBL" id="JBHSNC010000013">
    <property type="protein sequence ID" value="MFC5528848.1"/>
    <property type="molecule type" value="Genomic_DNA"/>
</dbReference>
<keyword evidence="7" id="KW-0812">Transmembrane</keyword>
<dbReference type="Proteomes" id="UP001596108">
    <property type="component" value="Unassembled WGS sequence"/>
</dbReference>
<keyword evidence="7" id="KW-1133">Transmembrane helix</keyword>
<evidence type="ECO:0000259" key="9">
    <source>
        <dbReference type="PROSITE" id="PS50885"/>
    </source>
</evidence>
<evidence type="ECO:0000259" key="8">
    <source>
        <dbReference type="PROSITE" id="PS50111"/>
    </source>
</evidence>
<feature type="domain" description="Methyl-accepting transducer" evidence="8">
    <location>
        <begin position="278"/>
        <end position="514"/>
    </location>
</feature>
<evidence type="ECO:0000256" key="1">
    <source>
        <dbReference type="ARBA" id="ARBA00004236"/>
    </source>
</evidence>
<dbReference type="SMART" id="SM00283">
    <property type="entry name" value="MA"/>
    <property type="match status" value="1"/>
</dbReference>
<comment type="caution">
    <text evidence="10">The sequence shown here is derived from an EMBL/GenBank/DDBJ whole genome shotgun (WGS) entry which is preliminary data.</text>
</comment>
<comment type="subcellular location">
    <subcellularLocation>
        <location evidence="1">Cell membrane</location>
    </subcellularLocation>
</comment>
<evidence type="ECO:0000313" key="10">
    <source>
        <dbReference type="EMBL" id="MFC5528848.1"/>
    </source>
</evidence>
<sequence length="564" mass="60014">MKLTIGKKLLGAFLVIAILLGITSLISLNYLNKINKADADLINRRAVILSNAQGIQLEATKQASGIHGYLVSKESAFKDQVQSAHIQLSAYVIQTLMLAHRAEDQQRLKNLDELNKQYKAKADQLFLMVQNNENAAKFLNYYQIEVQPLGDKLLPLADDIASGQKQLMKEGSANSASTVDTAIKVVTALSAIAFVLAILIGYFASRAISKPIVAMESVAGRIATGDLSADNIRVRSTDEIGALATSFNQMKSNLRDLIQQVTVSAQQVATSSEELTANAEQTSQASTLITETIQEVVMSSEKQALSVEDSVRAMNEMSSGVQQIAANAQMASSVSMQAAHKTVEGNEAIQSAQTQMSAIESSFGVVAGEVQQMGNLSGEIGQIINAITDIAYRTNLLALNAAIEAARAGEHGRGFAVVAGEIRKLAEQSSRSAEQVTELIDQIRGSIDKAVQSVATGTTDIHTGTQVVHTAGSTFEEIKAFVNQVASQVQEVSAASQQMSASAEQVVHAFDVIVEGSRTVASGSQNVSATTEEQLASMEEITSSASSLSKMSEELQALVGKFKV</sequence>
<evidence type="ECO:0000313" key="11">
    <source>
        <dbReference type="Proteomes" id="UP001596108"/>
    </source>
</evidence>
<dbReference type="InterPro" id="IPR004089">
    <property type="entry name" value="MCPsignal_dom"/>
</dbReference>
<protein>
    <submittedName>
        <fullName evidence="10">Methyl-accepting chemotaxis protein</fullName>
    </submittedName>
</protein>
<dbReference type="SUPFAM" id="SSF58104">
    <property type="entry name" value="Methyl-accepting chemotaxis protein (MCP) signaling domain"/>
    <property type="match status" value="1"/>
</dbReference>
<keyword evidence="2" id="KW-1003">Cell membrane</keyword>
<reference evidence="11" key="1">
    <citation type="journal article" date="2019" name="Int. J. Syst. Evol. Microbiol.">
        <title>The Global Catalogue of Microorganisms (GCM) 10K type strain sequencing project: providing services to taxonomists for standard genome sequencing and annotation.</title>
        <authorList>
            <consortium name="The Broad Institute Genomics Platform"/>
            <consortium name="The Broad Institute Genome Sequencing Center for Infectious Disease"/>
            <person name="Wu L."/>
            <person name="Ma J."/>
        </authorList>
    </citation>
    <scope>NUCLEOTIDE SEQUENCE [LARGE SCALE GENOMIC DNA]</scope>
    <source>
        <strain evidence="11">CGMCC 1.18578</strain>
    </source>
</reference>
<dbReference type="SMART" id="SM00304">
    <property type="entry name" value="HAMP"/>
    <property type="match status" value="1"/>
</dbReference>
<feature type="domain" description="HAMP" evidence="9">
    <location>
        <begin position="206"/>
        <end position="259"/>
    </location>
</feature>
<evidence type="ECO:0000256" key="6">
    <source>
        <dbReference type="PROSITE-ProRule" id="PRU00284"/>
    </source>
</evidence>
<keyword evidence="3 7" id="KW-0472">Membrane</keyword>
<organism evidence="10 11">
    <name type="scientific">Cohnella yongneupensis</name>
    <dbReference type="NCBI Taxonomy" id="425006"/>
    <lineage>
        <taxon>Bacteria</taxon>
        <taxon>Bacillati</taxon>
        <taxon>Bacillota</taxon>
        <taxon>Bacilli</taxon>
        <taxon>Bacillales</taxon>
        <taxon>Paenibacillaceae</taxon>
        <taxon>Cohnella</taxon>
    </lineage>
</organism>
<evidence type="ECO:0000256" key="2">
    <source>
        <dbReference type="ARBA" id="ARBA00022475"/>
    </source>
</evidence>
<dbReference type="Gene3D" id="6.10.340.10">
    <property type="match status" value="1"/>
</dbReference>
<dbReference type="InterPro" id="IPR003660">
    <property type="entry name" value="HAMP_dom"/>
</dbReference>
<dbReference type="InterPro" id="IPR024478">
    <property type="entry name" value="HlyB_4HB_MCP"/>
</dbReference>
<comment type="similarity">
    <text evidence="5">Belongs to the methyl-accepting chemotaxis (MCP) protein family.</text>
</comment>
<dbReference type="CDD" id="cd11386">
    <property type="entry name" value="MCP_signal"/>
    <property type="match status" value="1"/>
</dbReference>
<evidence type="ECO:0000256" key="5">
    <source>
        <dbReference type="ARBA" id="ARBA00029447"/>
    </source>
</evidence>
<dbReference type="CDD" id="cd06225">
    <property type="entry name" value="HAMP"/>
    <property type="match status" value="1"/>
</dbReference>
<dbReference type="PROSITE" id="PS50885">
    <property type="entry name" value="HAMP"/>
    <property type="match status" value="1"/>
</dbReference>
<name>A0ABW0QWM8_9BACL</name>
<feature type="transmembrane region" description="Helical" evidence="7">
    <location>
        <begin position="185"/>
        <end position="205"/>
    </location>
</feature>
<dbReference type="PANTHER" id="PTHR32089:SF112">
    <property type="entry name" value="LYSOZYME-LIKE PROTEIN-RELATED"/>
    <property type="match status" value="1"/>
</dbReference>
<dbReference type="Pfam" id="PF00015">
    <property type="entry name" value="MCPsignal"/>
    <property type="match status" value="1"/>
</dbReference>
<keyword evidence="11" id="KW-1185">Reference proteome</keyword>
<evidence type="ECO:0000256" key="4">
    <source>
        <dbReference type="ARBA" id="ARBA00023224"/>
    </source>
</evidence>
<gene>
    <name evidence="10" type="ORF">ACFPQ4_05180</name>
</gene>
<accession>A0ABW0QWM8</accession>
<keyword evidence="4 6" id="KW-0807">Transducer</keyword>
<dbReference type="Pfam" id="PF12729">
    <property type="entry name" value="4HB_MCP_1"/>
    <property type="match status" value="1"/>
</dbReference>
<evidence type="ECO:0000256" key="7">
    <source>
        <dbReference type="SAM" id="Phobius"/>
    </source>
</evidence>
<dbReference type="RefSeq" id="WP_378110714.1">
    <property type="nucleotide sequence ID" value="NZ_JBHSNC010000013.1"/>
</dbReference>
<dbReference type="PANTHER" id="PTHR32089">
    <property type="entry name" value="METHYL-ACCEPTING CHEMOTAXIS PROTEIN MCPB"/>
    <property type="match status" value="1"/>
</dbReference>
<dbReference type="Gene3D" id="1.10.287.950">
    <property type="entry name" value="Methyl-accepting chemotaxis protein"/>
    <property type="match status" value="1"/>
</dbReference>
<dbReference type="Pfam" id="PF00672">
    <property type="entry name" value="HAMP"/>
    <property type="match status" value="1"/>
</dbReference>
<evidence type="ECO:0000256" key="3">
    <source>
        <dbReference type="ARBA" id="ARBA00023136"/>
    </source>
</evidence>
<proteinExistence type="inferred from homology"/>